<dbReference type="InterPro" id="IPR036597">
    <property type="entry name" value="Fido-like_dom_sf"/>
</dbReference>
<name>A0ABU7Z5C1_9MICO</name>
<evidence type="ECO:0000313" key="2">
    <source>
        <dbReference type="EMBL" id="MEG3614685.1"/>
    </source>
</evidence>
<proteinExistence type="predicted"/>
<dbReference type="PROSITE" id="PS51459">
    <property type="entry name" value="FIDO"/>
    <property type="match status" value="1"/>
</dbReference>
<dbReference type="InterPro" id="IPR048770">
    <property type="entry name" value="SoFic-like_C"/>
</dbReference>
<dbReference type="SUPFAM" id="SSF46785">
    <property type="entry name" value="Winged helix' DNA-binding domain"/>
    <property type="match status" value="1"/>
</dbReference>
<dbReference type="PANTHER" id="PTHR13504">
    <property type="entry name" value="FIDO DOMAIN-CONTAINING PROTEIN DDB_G0283145"/>
    <property type="match status" value="1"/>
</dbReference>
<dbReference type="Gene3D" id="1.10.10.10">
    <property type="entry name" value="Winged helix-like DNA-binding domain superfamily/Winged helix DNA-binding domain"/>
    <property type="match status" value="1"/>
</dbReference>
<feature type="domain" description="Fido" evidence="1">
    <location>
        <begin position="162"/>
        <end position="308"/>
    </location>
</feature>
<dbReference type="RefSeq" id="WP_332901447.1">
    <property type="nucleotide sequence ID" value="NZ_JBAGLP010000116.1"/>
</dbReference>
<dbReference type="PIRSF" id="PIRSF038925">
    <property type="entry name" value="AMP-prot_trans"/>
    <property type="match status" value="1"/>
</dbReference>
<dbReference type="PANTHER" id="PTHR13504:SF35">
    <property type="entry name" value="PROTEIN ADENYLYLTRANSFERASE SOFIC"/>
    <property type="match status" value="1"/>
</dbReference>
<dbReference type="InterPro" id="IPR003812">
    <property type="entry name" value="Fido"/>
</dbReference>
<dbReference type="EMBL" id="JBAGLP010000116">
    <property type="protein sequence ID" value="MEG3614685.1"/>
    <property type="molecule type" value="Genomic_DNA"/>
</dbReference>
<accession>A0ABU7Z5C1</accession>
<dbReference type="InterPro" id="IPR026287">
    <property type="entry name" value="SoFic-like"/>
</dbReference>
<dbReference type="Proteomes" id="UP001310387">
    <property type="component" value="Unassembled WGS sequence"/>
</dbReference>
<dbReference type="InterPro" id="IPR036388">
    <property type="entry name" value="WH-like_DNA-bd_sf"/>
</dbReference>
<evidence type="ECO:0000259" key="1">
    <source>
        <dbReference type="PROSITE" id="PS51459"/>
    </source>
</evidence>
<dbReference type="InterPro" id="IPR025758">
    <property type="entry name" value="Fic/DOC_N"/>
</dbReference>
<dbReference type="Pfam" id="PF02661">
    <property type="entry name" value="Fic"/>
    <property type="match status" value="1"/>
</dbReference>
<dbReference type="InterPro" id="IPR040198">
    <property type="entry name" value="Fido_containing"/>
</dbReference>
<evidence type="ECO:0000313" key="3">
    <source>
        <dbReference type="Proteomes" id="UP001310387"/>
    </source>
</evidence>
<dbReference type="Gene3D" id="1.10.3290.10">
    <property type="entry name" value="Fido-like domain"/>
    <property type="match status" value="1"/>
</dbReference>
<dbReference type="InterPro" id="IPR036390">
    <property type="entry name" value="WH_DNA-bd_sf"/>
</dbReference>
<dbReference type="Pfam" id="PF21248">
    <property type="entry name" value="SoFic-like_C"/>
    <property type="match status" value="1"/>
</dbReference>
<reference evidence="2" key="1">
    <citation type="journal article" date="2024" name="Antonie Van Leeuwenhoek">
        <title>Isoptericola haloaureus sp. nov., a dimorphic actinobacterium isolated from mangrove sediments of southeast India, implicating biosaline agricultural significance through nitrogen fixation and salt tolerance genes.</title>
        <authorList>
            <person name="Prathaban M."/>
            <person name="Prathiviraj R."/>
            <person name="Ravichandran M."/>
            <person name="Natarajan S.D."/>
            <person name="Sobanaa M."/>
            <person name="Hari Krishna Kumar S."/>
            <person name="Chandrasekar V."/>
            <person name="Selvin J."/>
        </authorList>
    </citation>
    <scope>NUCLEOTIDE SEQUENCE</scope>
    <source>
        <strain evidence="2">MP1014</strain>
    </source>
</reference>
<reference evidence="2" key="2">
    <citation type="submission" date="2024-02" db="EMBL/GenBank/DDBJ databases">
        <authorList>
            <person name="Prathaban M."/>
            <person name="Mythili R."/>
            <person name="Sharmila Devi N."/>
            <person name="Sobanaa M."/>
            <person name="Prathiviraj R."/>
            <person name="Selvin J."/>
        </authorList>
    </citation>
    <scope>NUCLEOTIDE SEQUENCE</scope>
    <source>
        <strain evidence="2">MP1014</strain>
    </source>
</reference>
<dbReference type="SUPFAM" id="SSF140931">
    <property type="entry name" value="Fic-like"/>
    <property type="match status" value="1"/>
</dbReference>
<dbReference type="Pfam" id="PF13784">
    <property type="entry name" value="Fic_N"/>
    <property type="match status" value="1"/>
</dbReference>
<sequence length="407" mass="44362">MSIALTPGSVVSDGGAAVGPGRAGPYVASSLTRRADVTKISAILATSVYGRSMTWSAERPHDDLPTLPPQVDLETRAVLKATIEARDALARFDARALALPNPTVLINAILLLEAQASSEIENIVTTTDELFTAAVTDVGATPTTREALRYRSALHTGFQQVGRRQLTANTAAEVCADIRGYDEGFRRGEVFIGDPATRKRVYTPPSGPALGRLLDDWSEFLNAPTDLDPLVRMAVAHYQFEAIHPFTDGNGRTGRIMNVLMLCDAGLLHLPVLYLSRYIIESKDEYYRLLRDVTSDGAWEPWVRYIVDGVRETAERTTRVVDGIQSVQEALLDLIRTTVGSANGDLLAVLMEQPYARVRDVMARCGVSRPTASKWLHGLVDAGALADLKVGREVLYINVAMMDVLRG</sequence>
<organism evidence="2 3">
    <name type="scientific">Isoptericola haloaureus</name>
    <dbReference type="NCBI Taxonomy" id="1542902"/>
    <lineage>
        <taxon>Bacteria</taxon>
        <taxon>Bacillati</taxon>
        <taxon>Actinomycetota</taxon>
        <taxon>Actinomycetes</taxon>
        <taxon>Micrococcales</taxon>
        <taxon>Promicromonosporaceae</taxon>
        <taxon>Isoptericola</taxon>
    </lineage>
</organism>
<keyword evidence="3" id="KW-1185">Reference proteome</keyword>
<protein>
    <submittedName>
        <fullName evidence="2">Fic family protein</fullName>
    </submittedName>
</protein>
<comment type="caution">
    <text evidence="2">The sequence shown here is derived from an EMBL/GenBank/DDBJ whole genome shotgun (WGS) entry which is preliminary data.</text>
</comment>
<gene>
    <name evidence="2" type="ORF">V5O49_06055</name>
</gene>